<keyword evidence="2" id="KW-1185">Reference proteome</keyword>
<reference evidence="1" key="1">
    <citation type="journal article" date="2020" name="Cell">
        <title>Large-Scale Comparative Analyses of Tick Genomes Elucidate Their Genetic Diversity and Vector Capacities.</title>
        <authorList>
            <consortium name="Tick Genome and Microbiome Consortium (TIGMIC)"/>
            <person name="Jia N."/>
            <person name="Wang J."/>
            <person name="Shi W."/>
            <person name="Du L."/>
            <person name="Sun Y."/>
            <person name="Zhan W."/>
            <person name="Jiang J.F."/>
            <person name="Wang Q."/>
            <person name="Zhang B."/>
            <person name="Ji P."/>
            <person name="Bell-Sakyi L."/>
            <person name="Cui X.M."/>
            <person name="Yuan T.T."/>
            <person name="Jiang B.G."/>
            <person name="Yang W.F."/>
            <person name="Lam T.T."/>
            <person name="Chang Q.C."/>
            <person name="Ding S.J."/>
            <person name="Wang X.J."/>
            <person name="Zhu J.G."/>
            <person name="Ruan X.D."/>
            <person name="Zhao L."/>
            <person name="Wei J.T."/>
            <person name="Ye R.Z."/>
            <person name="Que T.C."/>
            <person name="Du C.H."/>
            <person name="Zhou Y.H."/>
            <person name="Cheng J.X."/>
            <person name="Dai P.F."/>
            <person name="Guo W.B."/>
            <person name="Han X.H."/>
            <person name="Huang E.J."/>
            <person name="Li L.F."/>
            <person name="Wei W."/>
            <person name="Gao Y.C."/>
            <person name="Liu J.Z."/>
            <person name="Shao H.Z."/>
            <person name="Wang X."/>
            <person name="Wang C.C."/>
            <person name="Yang T.C."/>
            <person name="Huo Q.B."/>
            <person name="Li W."/>
            <person name="Chen H.Y."/>
            <person name="Chen S.E."/>
            <person name="Zhou L.G."/>
            <person name="Ni X.B."/>
            <person name="Tian J.H."/>
            <person name="Sheng Y."/>
            <person name="Liu T."/>
            <person name="Pan Y.S."/>
            <person name="Xia L.Y."/>
            <person name="Li J."/>
            <person name="Zhao F."/>
            <person name="Cao W.C."/>
        </authorList>
    </citation>
    <scope>NUCLEOTIDE SEQUENCE</scope>
    <source>
        <strain evidence="1">Rmic-2018</strain>
    </source>
</reference>
<dbReference type="Proteomes" id="UP000821866">
    <property type="component" value="Chromosome 7"/>
</dbReference>
<dbReference type="EMBL" id="JABSTU010000009">
    <property type="protein sequence ID" value="KAH8021694.1"/>
    <property type="molecule type" value="Genomic_DNA"/>
</dbReference>
<dbReference type="AlphaFoldDB" id="A0A9J6DIE9"/>
<dbReference type="OrthoDB" id="6478961at2759"/>
<dbReference type="VEuPathDB" id="VectorBase:LOC119173983"/>
<evidence type="ECO:0000313" key="1">
    <source>
        <dbReference type="EMBL" id="KAH8021694.1"/>
    </source>
</evidence>
<reference evidence="1" key="2">
    <citation type="submission" date="2021-09" db="EMBL/GenBank/DDBJ databases">
        <authorList>
            <person name="Jia N."/>
            <person name="Wang J."/>
            <person name="Shi W."/>
            <person name="Du L."/>
            <person name="Sun Y."/>
            <person name="Zhan W."/>
            <person name="Jiang J."/>
            <person name="Wang Q."/>
            <person name="Zhang B."/>
            <person name="Ji P."/>
            <person name="Sakyi L.B."/>
            <person name="Cui X."/>
            <person name="Yuan T."/>
            <person name="Jiang B."/>
            <person name="Yang W."/>
            <person name="Lam T.T.-Y."/>
            <person name="Chang Q."/>
            <person name="Ding S."/>
            <person name="Wang X."/>
            <person name="Zhu J."/>
            <person name="Ruan X."/>
            <person name="Zhao L."/>
            <person name="Wei J."/>
            <person name="Que T."/>
            <person name="Du C."/>
            <person name="Cheng J."/>
            <person name="Dai P."/>
            <person name="Han X."/>
            <person name="Huang E."/>
            <person name="Gao Y."/>
            <person name="Liu J."/>
            <person name="Shao H."/>
            <person name="Ye R."/>
            <person name="Li L."/>
            <person name="Wei W."/>
            <person name="Wang X."/>
            <person name="Wang C."/>
            <person name="Huo Q."/>
            <person name="Li W."/>
            <person name="Guo W."/>
            <person name="Chen H."/>
            <person name="Chen S."/>
            <person name="Zhou L."/>
            <person name="Zhou L."/>
            <person name="Ni X."/>
            <person name="Tian J."/>
            <person name="Zhou Y."/>
            <person name="Sheng Y."/>
            <person name="Liu T."/>
            <person name="Pan Y."/>
            <person name="Xia L."/>
            <person name="Li J."/>
            <person name="Zhao F."/>
            <person name="Cao W."/>
        </authorList>
    </citation>
    <scope>NUCLEOTIDE SEQUENCE</scope>
    <source>
        <strain evidence="1">Rmic-2018</strain>
        <tissue evidence="1">Larvae</tissue>
    </source>
</reference>
<gene>
    <name evidence="1" type="ORF">HPB51_016090</name>
</gene>
<name>A0A9J6DIE9_RHIMP</name>
<protein>
    <submittedName>
        <fullName evidence="1">Uncharacterized protein</fullName>
    </submittedName>
</protein>
<evidence type="ECO:0000313" key="2">
    <source>
        <dbReference type="Proteomes" id="UP000821866"/>
    </source>
</evidence>
<dbReference type="OMA" id="QSKFAVM"/>
<sequence length="200" mass="22908">MFSRLHIEKHGSKSNSFDALKVETLAKLDEGLESIKFLQRLGQVHMSESQFSALLQVSNDFLWTKTTIERAFRKYPRSSASNADKRMFRELLILLYKYVTKSIIMLLTQVGIRCPQNANAELGHVLELMLKSVQNTTHHESLHPTQSKFAVMSVRLLAKSPRPKDANVEFTTVMKAMRKELAQRKNTIKASSWLSLSTKR</sequence>
<organism evidence="1 2">
    <name type="scientific">Rhipicephalus microplus</name>
    <name type="common">Cattle tick</name>
    <name type="synonym">Boophilus microplus</name>
    <dbReference type="NCBI Taxonomy" id="6941"/>
    <lineage>
        <taxon>Eukaryota</taxon>
        <taxon>Metazoa</taxon>
        <taxon>Ecdysozoa</taxon>
        <taxon>Arthropoda</taxon>
        <taxon>Chelicerata</taxon>
        <taxon>Arachnida</taxon>
        <taxon>Acari</taxon>
        <taxon>Parasitiformes</taxon>
        <taxon>Ixodida</taxon>
        <taxon>Ixodoidea</taxon>
        <taxon>Ixodidae</taxon>
        <taxon>Rhipicephalinae</taxon>
        <taxon>Rhipicephalus</taxon>
        <taxon>Boophilus</taxon>
    </lineage>
</organism>
<proteinExistence type="predicted"/>
<accession>A0A9J6DIE9</accession>
<comment type="caution">
    <text evidence="1">The sequence shown here is derived from an EMBL/GenBank/DDBJ whole genome shotgun (WGS) entry which is preliminary data.</text>
</comment>